<evidence type="ECO:0008006" key="4">
    <source>
        <dbReference type="Google" id="ProtNLM"/>
    </source>
</evidence>
<gene>
    <name evidence="2" type="ORF">NBH00_07065</name>
</gene>
<dbReference type="Proteomes" id="UP001056035">
    <property type="component" value="Chromosome"/>
</dbReference>
<evidence type="ECO:0000256" key="1">
    <source>
        <dbReference type="SAM" id="Phobius"/>
    </source>
</evidence>
<feature type="transmembrane region" description="Helical" evidence="1">
    <location>
        <begin position="18"/>
        <end position="42"/>
    </location>
</feature>
<dbReference type="EMBL" id="CP098502">
    <property type="protein sequence ID" value="UTI65962.1"/>
    <property type="molecule type" value="Genomic_DNA"/>
</dbReference>
<keyword evidence="1" id="KW-1133">Transmembrane helix</keyword>
<keyword evidence="3" id="KW-1185">Reference proteome</keyword>
<evidence type="ECO:0000313" key="3">
    <source>
        <dbReference type="Proteomes" id="UP001056035"/>
    </source>
</evidence>
<evidence type="ECO:0000313" key="2">
    <source>
        <dbReference type="EMBL" id="UTI65962.1"/>
    </source>
</evidence>
<keyword evidence="1" id="KW-0812">Transmembrane</keyword>
<name>A0ABY5DYQ1_9ACTN</name>
<accession>A0ABY5DYQ1</accession>
<sequence length="114" mass="11823">MARHGDDRGQASVELAGLLPLIAALVVLLWQAVVAGQAVWLAGTAARAAARAEAVGGDPAAAARATLPPALRRGLRAEPEPDGGVRLRLRVPTVVGDHRLVSVTARARFRPQEG</sequence>
<organism evidence="2 3">
    <name type="scientific">Paraconexibacter antarcticus</name>
    <dbReference type="NCBI Taxonomy" id="2949664"/>
    <lineage>
        <taxon>Bacteria</taxon>
        <taxon>Bacillati</taxon>
        <taxon>Actinomycetota</taxon>
        <taxon>Thermoleophilia</taxon>
        <taxon>Solirubrobacterales</taxon>
        <taxon>Paraconexibacteraceae</taxon>
        <taxon>Paraconexibacter</taxon>
    </lineage>
</organism>
<proteinExistence type="predicted"/>
<dbReference type="RefSeq" id="WP_254572640.1">
    <property type="nucleotide sequence ID" value="NZ_CP098502.1"/>
</dbReference>
<reference evidence="2 3" key="1">
    <citation type="submission" date="2022-06" db="EMBL/GenBank/DDBJ databases">
        <title>Paraconexibacter antarcticus.</title>
        <authorList>
            <person name="Kim C.S."/>
        </authorList>
    </citation>
    <scope>NUCLEOTIDE SEQUENCE [LARGE SCALE GENOMIC DNA]</scope>
    <source>
        <strain evidence="2 3">02-257</strain>
    </source>
</reference>
<protein>
    <recommendedName>
        <fullName evidence="4">TadE-like protein</fullName>
    </recommendedName>
</protein>
<keyword evidence="1" id="KW-0472">Membrane</keyword>